<reference evidence="1 2" key="1">
    <citation type="journal article" date="2014" name="Appl. Environ. Microbiol.">
        <title>Profile of Secreted Hydrolases, Associated Proteins, and SlpA in Thermoanaerobacterium saccharolyticum during the Degradation of Hemicellulose.</title>
        <authorList>
            <person name="Currie D.H."/>
            <person name="Guss A.M."/>
            <person name="Herring C.D."/>
            <person name="Giannone R.J."/>
            <person name="Johnson C.M."/>
            <person name="Lankford P.K."/>
            <person name="Brown S.D."/>
            <person name="Hettich R.L."/>
            <person name="Lynd L.R."/>
        </authorList>
    </citation>
    <scope>NUCLEOTIDE SEQUENCE [LARGE SCALE GENOMIC DNA]</scope>
    <source>
        <strain evidence="2">DSM 8691 / JW/SL-YS485</strain>
    </source>
</reference>
<dbReference type="BioCyc" id="TSAC1094508:GLMA-2730-MONOMER"/>
<keyword evidence="1" id="KW-0969">Cilium</keyword>
<dbReference type="eggNOG" id="ENOG5032TKA">
    <property type="taxonomic scope" value="Bacteria"/>
</dbReference>
<protein>
    <submittedName>
        <fullName evidence="1">Flagellar operon protein TIGR03826</fullName>
    </submittedName>
</protein>
<dbReference type="RefSeq" id="WP_014759502.1">
    <property type="nucleotide sequence ID" value="NC_017992.1"/>
</dbReference>
<dbReference type="EMBL" id="CP003184">
    <property type="protein sequence ID" value="AFK87678.1"/>
    <property type="molecule type" value="Genomic_DNA"/>
</dbReference>
<dbReference type="InterPro" id="IPR022258">
    <property type="entry name" value="Flagellar_operon_YvyF"/>
</dbReference>
<gene>
    <name evidence="1" type="ordered locus">Tsac_2682</name>
</gene>
<dbReference type="NCBIfam" id="TIGR03826">
    <property type="entry name" value="YvyF"/>
    <property type="match status" value="1"/>
</dbReference>
<dbReference type="AlphaFoldDB" id="I3VYT3"/>
<dbReference type="KEGG" id="tsh:Tsac_2682"/>
<sequence length="136" mass="16008">MNIRNCKRCGKLYNYTGFDLCPECFNKDEEDFIKIRDYIDRNPQATVLEVSKATDVEVKRILDFLKEGRLILGSKNTNISLTCERCGKKILSGRYCESCSRELESSLRSALDIDKRDENFEKLYLRDDKKDIKRKY</sequence>
<dbReference type="Proteomes" id="UP000006178">
    <property type="component" value="Chromosome"/>
</dbReference>
<dbReference type="PATRIC" id="fig|1094508.3.peg.2720"/>
<dbReference type="STRING" id="1094508.Tsac_2682"/>
<accession>I3VYT3</accession>
<evidence type="ECO:0000313" key="1">
    <source>
        <dbReference type="EMBL" id="AFK87678.1"/>
    </source>
</evidence>
<name>I3VYT3_THESW</name>
<proteinExistence type="predicted"/>
<keyword evidence="1" id="KW-0282">Flagellum</keyword>
<keyword evidence="2" id="KW-1185">Reference proteome</keyword>
<organism evidence="1 2">
    <name type="scientific">Thermoanaerobacterium saccharolyticum (strain DSM 8691 / JW/SL-YS485)</name>
    <dbReference type="NCBI Taxonomy" id="1094508"/>
    <lineage>
        <taxon>Bacteria</taxon>
        <taxon>Bacillati</taxon>
        <taxon>Bacillota</taxon>
        <taxon>Clostridia</taxon>
        <taxon>Thermoanaerobacterales</taxon>
        <taxon>Thermoanaerobacteraceae</taxon>
        <taxon>Thermoanaerobacterium</taxon>
    </lineage>
</organism>
<keyword evidence="1" id="KW-0966">Cell projection</keyword>
<evidence type="ECO:0000313" key="2">
    <source>
        <dbReference type="Proteomes" id="UP000006178"/>
    </source>
</evidence>